<dbReference type="InterPro" id="IPR028431">
    <property type="entry name" value="NADP_DH_HndA-like"/>
</dbReference>
<dbReference type="SUPFAM" id="SSF52833">
    <property type="entry name" value="Thioredoxin-like"/>
    <property type="match status" value="1"/>
</dbReference>
<dbReference type="InterPro" id="IPR036249">
    <property type="entry name" value="Thioredoxin-like_sf"/>
</dbReference>
<evidence type="ECO:0008006" key="9">
    <source>
        <dbReference type="Google" id="ProtNLM"/>
    </source>
</evidence>
<comment type="similarity">
    <text evidence="1">Belongs to the complex I 24 kDa subunit family.</text>
</comment>
<evidence type="ECO:0000256" key="6">
    <source>
        <dbReference type="ARBA" id="ARBA00034078"/>
    </source>
</evidence>
<comment type="caution">
    <text evidence="7">The sequence shown here is derived from an EMBL/GenBank/DDBJ whole genome shotgun (WGS) entry which is preliminary data.</text>
</comment>
<keyword evidence="3" id="KW-0479">Metal-binding</keyword>
<sequence length="170" mass="19244">MLNVTVDATRKDLIHVLQSVQENYGYLSKESMRLVATNLGVSFSEVYGVATFYHQFRLQPPGTYVIQVCMGTGCHAKGNADNFEHLKLLLDLKPDQKLSKDKIFSLEAARCFGCCSLAPVIMVTDSTINDQRLFGHVNPKVLKKILGEYREKAKQKEIEQKCEMIVCQRK</sequence>
<dbReference type="PANTHER" id="PTHR43342">
    <property type="entry name" value="NADH-QUINONE OXIDOREDUCTASE, E SUBUNIT"/>
    <property type="match status" value="1"/>
</dbReference>
<accession>A0A0M0BSW0</accession>
<protein>
    <recommendedName>
        <fullName evidence="9">NADH dehydrogenase</fullName>
    </recommendedName>
</protein>
<keyword evidence="5" id="KW-0411">Iron-sulfur</keyword>
<dbReference type="PIRSF" id="PIRSF000216">
    <property type="entry name" value="NADH_DH_24kDa"/>
    <property type="match status" value="1"/>
</dbReference>
<organism evidence="7 8">
    <name type="scientific">miscellaneous Crenarchaeota group-1 archaeon SG8-32-1</name>
    <dbReference type="NCBI Taxonomy" id="1685124"/>
    <lineage>
        <taxon>Archaea</taxon>
        <taxon>Candidatus Bathyarchaeota</taxon>
        <taxon>MCG-1</taxon>
    </lineage>
</organism>
<name>A0A0M0BSW0_9ARCH</name>
<dbReference type="GO" id="GO:0016491">
    <property type="term" value="F:oxidoreductase activity"/>
    <property type="evidence" value="ECO:0007669"/>
    <property type="project" value="InterPro"/>
</dbReference>
<evidence type="ECO:0000313" key="8">
    <source>
        <dbReference type="Proteomes" id="UP000037237"/>
    </source>
</evidence>
<dbReference type="Gene3D" id="3.40.30.10">
    <property type="entry name" value="Glutaredoxin"/>
    <property type="match status" value="1"/>
</dbReference>
<evidence type="ECO:0000256" key="1">
    <source>
        <dbReference type="ARBA" id="ARBA00010643"/>
    </source>
</evidence>
<evidence type="ECO:0000256" key="5">
    <source>
        <dbReference type="ARBA" id="ARBA00023014"/>
    </source>
</evidence>
<dbReference type="GO" id="GO:0051537">
    <property type="term" value="F:2 iron, 2 sulfur cluster binding"/>
    <property type="evidence" value="ECO:0007669"/>
    <property type="project" value="UniProtKB-KW"/>
</dbReference>
<dbReference type="Pfam" id="PF01257">
    <property type="entry name" value="2Fe-2S_thioredx"/>
    <property type="match status" value="1"/>
</dbReference>
<evidence type="ECO:0000256" key="2">
    <source>
        <dbReference type="ARBA" id="ARBA00022714"/>
    </source>
</evidence>
<keyword evidence="2" id="KW-0001">2Fe-2S</keyword>
<dbReference type="EMBL" id="LFWU01000093">
    <property type="protein sequence ID" value="KON31698.1"/>
    <property type="molecule type" value="Genomic_DNA"/>
</dbReference>
<dbReference type="CDD" id="cd03064">
    <property type="entry name" value="TRX_Fd_NuoE"/>
    <property type="match status" value="1"/>
</dbReference>
<dbReference type="InterPro" id="IPR002023">
    <property type="entry name" value="NuoE-like"/>
</dbReference>
<keyword evidence="4" id="KW-0408">Iron</keyword>
<evidence type="ECO:0000313" key="7">
    <source>
        <dbReference type="EMBL" id="KON31698.1"/>
    </source>
</evidence>
<dbReference type="GO" id="GO:0046872">
    <property type="term" value="F:metal ion binding"/>
    <property type="evidence" value="ECO:0007669"/>
    <property type="project" value="UniProtKB-KW"/>
</dbReference>
<dbReference type="Gene3D" id="1.10.10.1590">
    <property type="entry name" value="NADH-quinone oxidoreductase subunit E"/>
    <property type="match status" value="1"/>
</dbReference>
<reference evidence="7 8" key="1">
    <citation type="submission" date="2015-06" db="EMBL/GenBank/DDBJ databases">
        <title>New insights into the roles of widespread benthic archaea in carbon and nitrogen cycling.</title>
        <authorList>
            <person name="Lazar C.S."/>
            <person name="Baker B.J."/>
            <person name="Seitz K.W."/>
            <person name="Hyde A.S."/>
            <person name="Dick G.J."/>
            <person name="Hinrichs K.-U."/>
            <person name="Teske A.P."/>
        </authorList>
    </citation>
    <scope>NUCLEOTIDE SEQUENCE [LARGE SCALE GENOMIC DNA]</scope>
    <source>
        <strain evidence="7">SG8-32-1</strain>
    </source>
</reference>
<evidence type="ECO:0000256" key="4">
    <source>
        <dbReference type="ARBA" id="ARBA00023004"/>
    </source>
</evidence>
<evidence type="ECO:0000256" key="3">
    <source>
        <dbReference type="ARBA" id="ARBA00022723"/>
    </source>
</evidence>
<dbReference type="AlphaFoldDB" id="A0A0M0BSW0"/>
<gene>
    <name evidence="7" type="ORF">AC477_03970</name>
</gene>
<comment type="cofactor">
    <cofactor evidence="6">
        <name>[2Fe-2S] cluster</name>
        <dbReference type="ChEBI" id="CHEBI:190135"/>
    </cofactor>
</comment>
<proteinExistence type="inferred from homology"/>
<dbReference type="InterPro" id="IPR041921">
    <property type="entry name" value="NuoE_N"/>
</dbReference>
<dbReference type="PANTHER" id="PTHR43342:SF1">
    <property type="entry name" value="BIFURCATING [FEFE] HYDROGENASE GAMMA SUBUNIT"/>
    <property type="match status" value="1"/>
</dbReference>
<dbReference type="InterPro" id="IPR042128">
    <property type="entry name" value="NuoE_dom"/>
</dbReference>
<dbReference type="Proteomes" id="UP000037237">
    <property type="component" value="Unassembled WGS sequence"/>
</dbReference>